<sequence>MLTPVFDRSWNSSDSEPSAKLVGKNGVLEEQKSPDVEITRQMKDGPIVFCRTEENVCAVVFFWESGGLMMRSRWWECCEVLDIRSPSS</sequence>
<gene>
    <name evidence="2" type="ORF">P7K49_037387</name>
</gene>
<proteinExistence type="predicted"/>
<reference evidence="2 3" key="1">
    <citation type="submission" date="2023-05" db="EMBL/GenBank/DDBJ databases">
        <title>B98-5 Cell Line De Novo Hybrid Assembly: An Optical Mapping Approach.</title>
        <authorList>
            <person name="Kananen K."/>
            <person name="Auerbach J.A."/>
            <person name="Kautto E."/>
            <person name="Blachly J.S."/>
        </authorList>
    </citation>
    <scope>NUCLEOTIDE SEQUENCE [LARGE SCALE GENOMIC DNA]</scope>
    <source>
        <strain evidence="2">B95-8</strain>
        <tissue evidence="2">Cell line</tissue>
    </source>
</reference>
<feature type="region of interest" description="Disordered" evidence="1">
    <location>
        <begin position="1"/>
        <end position="26"/>
    </location>
</feature>
<dbReference type="EMBL" id="JASSZA010000022">
    <property type="protein sequence ID" value="KAK2084354.1"/>
    <property type="molecule type" value="Genomic_DNA"/>
</dbReference>
<keyword evidence="3" id="KW-1185">Reference proteome</keyword>
<organism evidence="2 3">
    <name type="scientific">Saguinus oedipus</name>
    <name type="common">Cotton-top tamarin</name>
    <name type="synonym">Oedipomidas oedipus</name>
    <dbReference type="NCBI Taxonomy" id="9490"/>
    <lineage>
        <taxon>Eukaryota</taxon>
        <taxon>Metazoa</taxon>
        <taxon>Chordata</taxon>
        <taxon>Craniata</taxon>
        <taxon>Vertebrata</taxon>
        <taxon>Euteleostomi</taxon>
        <taxon>Mammalia</taxon>
        <taxon>Eutheria</taxon>
        <taxon>Euarchontoglires</taxon>
        <taxon>Primates</taxon>
        <taxon>Haplorrhini</taxon>
        <taxon>Platyrrhini</taxon>
        <taxon>Cebidae</taxon>
        <taxon>Callitrichinae</taxon>
        <taxon>Saguinus</taxon>
    </lineage>
</organism>
<protein>
    <submittedName>
        <fullName evidence="2">Uncharacterized protein</fullName>
    </submittedName>
</protein>
<evidence type="ECO:0000313" key="3">
    <source>
        <dbReference type="Proteomes" id="UP001266305"/>
    </source>
</evidence>
<comment type="caution">
    <text evidence="2">The sequence shown here is derived from an EMBL/GenBank/DDBJ whole genome shotgun (WGS) entry which is preliminary data.</text>
</comment>
<accession>A0ABQ9THZ0</accession>
<evidence type="ECO:0000313" key="2">
    <source>
        <dbReference type="EMBL" id="KAK2084354.1"/>
    </source>
</evidence>
<name>A0ABQ9THZ0_SAGOE</name>
<dbReference type="Proteomes" id="UP001266305">
    <property type="component" value="Unassembled WGS sequence"/>
</dbReference>
<evidence type="ECO:0000256" key="1">
    <source>
        <dbReference type="SAM" id="MobiDB-lite"/>
    </source>
</evidence>